<dbReference type="GO" id="GO:0003697">
    <property type="term" value="F:single-stranded DNA binding"/>
    <property type="evidence" value="ECO:0007669"/>
    <property type="project" value="InterPro"/>
</dbReference>
<reference evidence="3" key="1">
    <citation type="submission" date="2023-08" db="EMBL/GenBank/DDBJ databases">
        <authorList>
            <person name="Chen Y."/>
            <person name="Shah S."/>
            <person name="Dougan E. K."/>
            <person name="Thang M."/>
            <person name="Chan C."/>
        </authorList>
    </citation>
    <scope>NUCLEOTIDE SEQUENCE</scope>
</reference>
<proteinExistence type="predicted"/>
<sequence>MPPEDGKDEVQKEKYSGLRLTGRTISARRWDELMTGKRYTSFSSLPNADTQKAVVAIGVLYEKAAPKTGSTGSRFGQWSFTDLALPQPRLLKLLLFGEAFEAWDADKEKTVHYGAVFGILNPVAMTGSQSDTLVSAKVTHSTQLVLLGQCPSLGFCSMRKKDGLPCTMPCNKDQTGGALVCFYHTMHQEAQKVKKWASLKAGAGKAETPGLVVRQPSQVPVRAPVVNTGSPKVDPALQRLLKGPSPRKQPQRSQEKMRPKTAPPAAPPAAQAPQTSQGSWRPQGSQQTQGSQGSQGLRTVPAMFPDGLPAPDPNQPMESRLRLAGLASKAKGDDDLAAMPTPQQVPRFRTASKRVASPNRGLAKEVRTEAPKQKGSKANFHKLESEFGRKCATLLAQSTDPRKDLVRQQSSRFQSVVEEQRAAKRMRRLTELEALDAAQEQMEELKVIQVRAFRCRSCFKTYDSERQRISCQEQGHEVATVEAKKSRWECKACHFSEEVLDRQLPPFCQRCRGDTWKQVSLRKTRRMAPMERDMFLARGEELPFINSVHIPELQGTRYQAPREAQDDYAGL</sequence>
<dbReference type="GO" id="GO:0006270">
    <property type="term" value="P:DNA replication initiation"/>
    <property type="evidence" value="ECO:0007669"/>
    <property type="project" value="InterPro"/>
</dbReference>
<dbReference type="InterPro" id="IPR015411">
    <property type="entry name" value="Rep_factor_Mcm10_C"/>
</dbReference>
<organism evidence="3 4">
    <name type="scientific">Effrenium voratum</name>
    <dbReference type="NCBI Taxonomy" id="2562239"/>
    <lineage>
        <taxon>Eukaryota</taxon>
        <taxon>Sar</taxon>
        <taxon>Alveolata</taxon>
        <taxon>Dinophyceae</taxon>
        <taxon>Suessiales</taxon>
        <taxon>Symbiodiniaceae</taxon>
        <taxon>Effrenium</taxon>
    </lineage>
</organism>
<dbReference type="InterPro" id="IPR055065">
    <property type="entry name" value="OB_MCM10"/>
</dbReference>
<feature type="region of interest" description="Disordered" evidence="1">
    <location>
        <begin position="350"/>
        <end position="379"/>
    </location>
</feature>
<protein>
    <recommendedName>
        <fullName evidence="2">Replication factor Mcm10 C-terminal domain-containing protein</fullName>
    </recommendedName>
</protein>
<evidence type="ECO:0000313" key="3">
    <source>
        <dbReference type="EMBL" id="CAJ1394753.1"/>
    </source>
</evidence>
<dbReference type="PANTHER" id="PTHR13454">
    <property type="entry name" value="PROTEIN MCM10 HOMOLOG"/>
    <property type="match status" value="1"/>
</dbReference>
<keyword evidence="4" id="KW-1185">Reference proteome</keyword>
<feature type="domain" description="Replication factor Mcm10 C-terminal" evidence="2">
    <location>
        <begin position="186"/>
        <end position="547"/>
    </location>
</feature>
<feature type="compositionally biased region" description="Basic and acidic residues" evidence="1">
    <location>
        <begin position="362"/>
        <end position="372"/>
    </location>
</feature>
<gene>
    <name evidence="3" type="ORF">EVOR1521_LOCUS19342</name>
</gene>
<dbReference type="SMART" id="SM01280">
    <property type="entry name" value="Mcm10"/>
    <property type="match status" value="1"/>
</dbReference>
<dbReference type="InterPro" id="IPR012340">
    <property type="entry name" value="NA-bd_OB-fold"/>
</dbReference>
<dbReference type="Proteomes" id="UP001178507">
    <property type="component" value="Unassembled WGS sequence"/>
</dbReference>
<feature type="compositionally biased region" description="Low complexity" evidence="1">
    <location>
        <begin position="283"/>
        <end position="296"/>
    </location>
</feature>
<accession>A0AA36IXM3</accession>
<comment type="caution">
    <text evidence="3">The sequence shown here is derived from an EMBL/GenBank/DDBJ whole genome shotgun (WGS) entry which is preliminary data.</text>
</comment>
<feature type="region of interest" description="Disordered" evidence="1">
    <location>
        <begin position="222"/>
        <end position="318"/>
    </location>
</feature>
<dbReference type="GO" id="GO:0003688">
    <property type="term" value="F:DNA replication origin binding"/>
    <property type="evidence" value="ECO:0007669"/>
    <property type="project" value="TreeGrafter"/>
</dbReference>
<dbReference type="EMBL" id="CAUJNA010002935">
    <property type="protein sequence ID" value="CAJ1394753.1"/>
    <property type="molecule type" value="Genomic_DNA"/>
</dbReference>
<evidence type="ECO:0000256" key="1">
    <source>
        <dbReference type="SAM" id="MobiDB-lite"/>
    </source>
</evidence>
<dbReference type="GO" id="GO:0043596">
    <property type="term" value="C:nuclear replication fork"/>
    <property type="evidence" value="ECO:0007669"/>
    <property type="project" value="TreeGrafter"/>
</dbReference>
<dbReference type="PANTHER" id="PTHR13454:SF11">
    <property type="entry name" value="PROTEIN MCM10 HOMOLOG"/>
    <property type="match status" value="1"/>
</dbReference>
<dbReference type="Pfam" id="PF22379">
    <property type="entry name" value="OB_MCM10"/>
    <property type="match status" value="1"/>
</dbReference>
<name>A0AA36IXM3_9DINO</name>
<dbReference type="InterPro" id="IPR040184">
    <property type="entry name" value="Mcm10"/>
</dbReference>
<dbReference type="Gene3D" id="2.40.50.140">
    <property type="entry name" value="Nucleic acid-binding proteins"/>
    <property type="match status" value="1"/>
</dbReference>
<evidence type="ECO:0000259" key="2">
    <source>
        <dbReference type="SMART" id="SM01280"/>
    </source>
</evidence>
<dbReference type="AlphaFoldDB" id="A0AA36IXM3"/>
<evidence type="ECO:0000313" key="4">
    <source>
        <dbReference type="Proteomes" id="UP001178507"/>
    </source>
</evidence>